<dbReference type="Proteomes" id="UP000016927">
    <property type="component" value="Unassembled WGS sequence"/>
</dbReference>
<dbReference type="STRING" id="578461.R0ML24"/>
<proteinExistence type="predicted"/>
<sequence length="341" mass="40105">MIIWFLTLVLTEMNEKGYLYSVGKEQFLSFEGDQVRTIEKNKMPNMFEIETRGGDYSYYLRIYPSPRRGDKVMDKDWWYNDHKLIFYPINDWMSQHFVFSLLPKNQLKIMVKERCAEVKDDGTIKASLCKSKSDNKFQYFRWIREDDKRVVRAFVRKHSRRMRQSKYDNDENLGYRNRGGYGGGYGGGSGYGGSYDRDYDDYDDYDDIYGQNYGRGRGRGRNRGRGGIFGSSSYGRGEGCGDDIDCDEEAEKYGKFGYRGDDDFFVRKPRRRGGSYKDEDCDEDDDMIELDNEFRSNRNGRRRGPYRKRRKSDLAQAMCSDDIDEIGKIICEINKMPNLVM</sequence>
<keyword evidence="2" id="KW-1185">Reference proteome</keyword>
<protein>
    <submittedName>
        <fullName evidence="1">Uncharacterized protein</fullName>
    </submittedName>
</protein>
<organism evidence="1 2">
    <name type="scientific">Nosema bombycis (strain CQ1 / CVCC 102059)</name>
    <name type="common">Microsporidian parasite</name>
    <name type="synonym">Pebrine of silkworm</name>
    <dbReference type="NCBI Taxonomy" id="578461"/>
    <lineage>
        <taxon>Eukaryota</taxon>
        <taxon>Fungi</taxon>
        <taxon>Fungi incertae sedis</taxon>
        <taxon>Microsporidia</taxon>
        <taxon>Nosematidae</taxon>
        <taxon>Nosema</taxon>
    </lineage>
</organism>
<accession>R0ML24</accession>
<evidence type="ECO:0000313" key="2">
    <source>
        <dbReference type="Proteomes" id="UP000016927"/>
    </source>
</evidence>
<dbReference type="OrthoDB" id="2195020at2759"/>
<dbReference type="VEuPathDB" id="MicrosporidiaDB:NBO_12g0016"/>
<dbReference type="AlphaFoldDB" id="R0ML24"/>
<dbReference type="EMBL" id="KB908920">
    <property type="protein sequence ID" value="EOB14910.1"/>
    <property type="molecule type" value="Genomic_DNA"/>
</dbReference>
<evidence type="ECO:0000313" key="1">
    <source>
        <dbReference type="EMBL" id="EOB14910.1"/>
    </source>
</evidence>
<name>R0ML24_NOSB1</name>
<reference evidence="1 2" key="1">
    <citation type="journal article" date="2013" name="BMC Genomics">
        <title>Comparative genomics of parasitic silkworm microsporidia reveal an association between genome expansion and host adaptation.</title>
        <authorList>
            <person name="Pan G."/>
            <person name="Xu J."/>
            <person name="Li T."/>
            <person name="Xia Q."/>
            <person name="Liu S.L."/>
            <person name="Zhang G."/>
            <person name="Li S."/>
            <person name="Li C."/>
            <person name="Liu H."/>
            <person name="Yang L."/>
            <person name="Liu T."/>
            <person name="Zhang X."/>
            <person name="Wu Z."/>
            <person name="Fan W."/>
            <person name="Dang X."/>
            <person name="Xiang H."/>
            <person name="Tao M."/>
            <person name="Li Y."/>
            <person name="Hu J."/>
            <person name="Li Z."/>
            <person name="Lin L."/>
            <person name="Luo J."/>
            <person name="Geng L."/>
            <person name="Wang L."/>
            <person name="Long M."/>
            <person name="Wan Y."/>
            <person name="He N."/>
            <person name="Zhang Z."/>
            <person name="Lu C."/>
            <person name="Keeling P.J."/>
            <person name="Wang J."/>
            <person name="Xiang Z."/>
            <person name="Zhou Z."/>
        </authorList>
    </citation>
    <scope>NUCLEOTIDE SEQUENCE [LARGE SCALE GENOMIC DNA]</scope>
    <source>
        <strain evidence="2">CQ1 / CVCC 102059</strain>
    </source>
</reference>
<dbReference type="HOGENOM" id="CLU_814063_0_0_1"/>
<gene>
    <name evidence="1" type="ORF">NBO_12g0016</name>
</gene>